<protein>
    <submittedName>
        <fullName evidence="2">Uncharacterized protein</fullName>
    </submittedName>
</protein>
<dbReference type="SUPFAM" id="SSF160059">
    <property type="entry name" value="PriA/YqbF domain"/>
    <property type="match status" value="1"/>
</dbReference>
<feature type="compositionally biased region" description="Basic and acidic residues" evidence="1">
    <location>
        <begin position="12"/>
        <end position="31"/>
    </location>
</feature>
<evidence type="ECO:0000313" key="3">
    <source>
        <dbReference type="Proteomes" id="UP000014672"/>
    </source>
</evidence>
<gene>
    <name evidence="2" type="ORF">K756_09260</name>
</gene>
<accession>A0A806J576</accession>
<dbReference type="AlphaFoldDB" id="A0A806J576"/>
<sequence>MAKKAQAKKAQAKKEKLTAELEKGGADETKDTTGNSLPSDSADSVNATDEKVVDAKADGELIQPIAFEITLKAIHPQASYGRCGYRFTKEKAVEIPFDALTGEQIIALSQDPYLELVPICEK</sequence>
<dbReference type="EMBL" id="CP005384">
    <property type="protein sequence ID" value="AGO16967.1"/>
    <property type="molecule type" value="Genomic_DNA"/>
</dbReference>
<organism evidence="2 3">
    <name type="scientific">Glaesserella parasuis ZJ0906</name>
    <dbReference type="NCBI Taxonomy" id="1322346"/>
    <lineage>
        <taxon>Bacteria</taxon>
        <taxon>Pseudomonadati</taxon>
        <taxon>Pseudomonadota</taxon>
        <taxon>Gammaproteobacteria</taxon>
        <taxon>Pasteurellales</taxon>
        <taxon>Pasteurellaceae</taxon>
        <taxon>Glaesserella</taxon>
    </lineage>
</organism>
<name>A0A806J576_GLAPU</name>
<evidence type="ECO:0000313" key="2">
    <source>
        <dbReference type="EMBL" id="AGO16967.1"/>
    </source>
</evidence>
<feature type="compositionally biased region" description="Polar residues" evidence="1">
    <location>
        <begin position="32"/>
        <end position="47"/>
    </location>
</feature>
<reference evidence="2 3" key="1">
    <citation type="journal article" date="2013" name="PLoS ONE">
        <title>Complete Genome Analysis of a Haemophilus parasuis Serovar 12 Strain from China.</title>
        <authorList>
            <person name="Li Y."/>
            <person name="Kwok A.H."/>
            <person name="Jiang J."/>
            <person name="Zou Y."/>
            <person name="Zheng F."/>
            <person name="Chen P."/>
            <person name="Hou C."/>
            <person name="Leung F.C."/>
            <person name="Jiang P."/>
        </authorList>
    </citation>
    <scope>NUCLEOTIDE SEQUENCE [LARGE SCALE GENOMIC DNA]</scope>
    <source>
        <strain evidence="2 3">ZJ0906</strain>
    </source>
</reference>
<proteinExistence type="predicted"/>
<feature type="region of interest" description="Disordered" evidence="1">
    <location>
        <begin position="1"/>
        <end position="50"/>
    </location>
</feature>
<dbReference type="KEGG" id="hpaz:K756_09260"/>
<feature type="compositionally biased region" description="Basic residues" evidence="1">
    <location>
        <begin position="1"/>
        <end position="11"/>
    </location>
</feature>
<dbReference type="Proteomes" id="UP000014672">
    <property type="component" value="Chromosome"/>
</dbReference>
<evidence type="ECO:0000256" key="1">
    <source>
        <dbReference type="SAM" id="MobiDB-lite"/>
    </source>
</evidence>